<dbReference type="GO" id="GO:0051073">
    <property type="term" value="F:adenosylcobinamide-GDP ribazoletransferase activity"/>
    <property type="evidence" value="ECO:0007669"/>
    <property type="project" value="UniProtKB-UniRule"/>
</dbReference>
<dbReference type="AlphaFoldDB" id="A0A1H2IP77"/>
<dbReference type="Proteomes" id="UP000199608">
    <property type="component" value="Unassembled WGS sequence"/>
</dbReference>
<feature type="transmembrane region" description="Helical" evidence="19">
    <location>
        <begin position="65"/>
        <end position="88"/>
    </location>
</feature>
<comment type="subcellular location">
    <subcellularLocation>
        <location evidence="2 19">Cell membrane</location>
        <topology evidence="2 19">Multi-pass membrane protein</topology>
    </subcellularLocation>
</comment>
<keyword evidence="7 19" id="KW-1003">Cell membrane</keyword>
<evidence type="ECO:0000256" key="3">
    <source>
        <dbReference type="ARBA" id="ARBA00004663"/>
    </source>
</evidence>
<comment type="cofactor">
    <cofactor evidence="1 19">
        <name>Mg(2+)</name>
        <dbReference type="ChEBI" id="CHEBI:18420"/>
    </cofactor>
</comment>
<dbReference type="GO" id="GO:0009236">
    <property type="term" value="P:cobalamin biosynthetic process"/>
    <property type="evidence" value="ECO:0007669"/>
    <property type="project" value="UniProtKB-UniRule"/>
</dbReference>
<keyword evidence="13 19" id="KW-0472">Membrane</keyword>
<keyword evidence="21" id="KW-1185">Reference proteome</keyword>
<proteinExistence type="inferred from homology"/>
<evidence type="ECO:0000256" key="15">
    <source>
        <dbReference type="ARBA" id="ARBA00032605"/>
    </source>
</evidence>
<comment type="function">
    <text evidence="14 19">Joins adenosylcobinamide-GDP and alpha-ribazole to generate adenosylcobalamin (Ado-cobalamin). Also synthesizes adenosylcobalamin 5'-phosphate from adenosylcobinamide-GDP and alpha-ribazole 5'-phosphate.</text>
</comment>
<gene>
    <name evidence="19" type="primary">cobS</name>
    <name evidence="20" type="ORF">SAMN04487931_10951</name>
</gene>
<organism evidence="20 21">
    <name type="scientific">Desulfobacula phenolica</name>
    <dbReference type="NCBI Taxonomy" id="90732"/>
    <lineage>
        <taxon>Bacteria</taxon>
        <taxon>Pseudomonadati</taxon>
        <taxon>Thermodesulfobacteriota</taxon>
        <taxon>Desulfobacteria</taxon>
        <taxon>Desulfobacterales</taxon>
        <taxon>Desulfobacteraceae</taxon>
        <taxon>Desulfobacula</taxon>
    </lineage>
</organism>
<feature type="transmembrane region" description="Helical" evidence="19">
    <location>
        <begin position="232"/>
        <end position="251"/>
    </location>
</feature>
<evidence type="ECO:0000256" key="1">
    <source>
        <dbReference type="ARBA" id="ARBA00001946"/>
    </source>
</evidence>
<keyword evidence="11 19" id="KW-0460">Magnesium</keyword>
<evidence type="ECO:0000313" key="21">
    <source>
        <dbReference type="Proteomes" id="UP000199608"/>
    </source>
</evidence>
<sequence length="252" mass="26723">MTIKNILTDLRSAILFITILPAGKDVAYSPMGMIKFFPVVGLILGGLLLVFDAGVSTLWSPGVAAVLDVLFLVVVTGAFHLDGLGDAADGLFSHRSKERALEIMKDSRTGMMGLVAVVCILAVKAAGIYSVKTTGTLFQTMGLLLIVPAYARGAMIVGIKVLDYGRKETGTGLDLFEKGIGPKDFAFVLIPVVISLFLGYKCLVLNLVFLGTLLLILGFYKKTLNCITGDMLGAMTEILEAVLFLATGALIA</sequence>
<feature type="transmembrane region" description="Helical" evidence="19">
    <location>
        <begin position="137"/>
        <end position="159"/>
    </location>
</feature>
<evidence type="ECO:0000256" key="9">
    <source>
        <dbReference type="ARBA" id="ARBA00022679"/>
    </source>
</evidence>
<evidence type="ECO:0000256" key="13">
    <source>
        <dbReference type="ARBA" id="ARBA00023136"/>
    </source>
</evidence>
<reference evidence="21" key="1">
    <citation type="submission" date="2016-10" db="EMBL/GenBank/DDBJ databases">
        <authorList>
            <person name="Varghese N."/>
            <person name="Submissions S."/>
        </authorList>
    </citation>
    <scope>NUCLEOTIDE SEQUENCE [LARGE SCALE GENOMIC DNA]</scope>
    <source>
        <strain evidence="21">DSM 3384</strain>
    </source>
</reference>
<evidence type="ECO:0000256" key="11">
    <source>
        <dbReference type="ARBA" id="ARBA00022842"/>
    </source>
</evidence>
<dbReference type="EC" id="2.7.8.26" evidence="5 19"/>
<feature type="transmembrane region" description="Helical" evidence="19">
    <location>
        <begin position="180"/>
        <end position="197"/>
    </location>
</feature>
<keyword evidence="9 19" id="KW-0808">Transferase</keyword>
<evidence type="ECO:0000256" key="12">
    <source>
        <dbReference type="ARBA" id="ARBA00022989"/>
    </source>
</evidence>
<comment type="pathway">
    <text evidence="3 19">Cofactor biosynthesis; adenosylcobalamin biosynthesis; adenosylcobalamin from cob(II)yrinate a,c-diamide: step 7/7.</text>
</comment>
<dbReference type="UniPathway" id="UPA00148">
    <property type="reaction ID" value="UER00238"/>
</dbReference>
<keyword evidence="12 19" id="KW-1133">Transmembrane helix</keyword>
<protein>
    <recommendedName>
        <fullName evidence="6 19">Adenosylcobinamide-GDP ribazoletransferase</fullName>
        <ecNumber evidence="5 19">2.7.8.26</ecNumber>
    </recommendedName>
    <alternativeName>
        <fullName evidence="16 19">Cobalamin synthase</fullName>
    </alternativeName>
    <alternativeName>
        <fullName evidence="15 19">Cobalamin-5'-phosphate synthase</fullName>
    </alternativeName>
</protein>
<evidence type="ECO:0000256" key="17">
    <source>
        <dbReference type="ARBA" id="ARBA00048623"/>
    </source>
</evidence>
<evidence type="ECO:0000256" key="16">
    <source>
        <dbReference type="ARBA" id="ARBA00032853"/>
    </source>
</evidence>
<evidence type="ECO:0000256" key="6">
    <source>
        <dbReference type="ARBA" id="ARBA00015850"/>
    </source>
</evidence>
<evidence type="ECO:0000256" key="19">
    <source>
        <dbReference type="HAMAP-Rule" id="MF_00719"/>
    </source>
</evidence>
<evidence type="ECO:0000256" key="10">
    <source>
        <dbReference type="ARBA" id="ARBA00022692"/>
    </source>
</evidence>
<keyword evidence="8 19" id="KW-0169">Cobalamin biosynthesis</keyword>
<evidence type="ECO:0000256" key="5">
    <source>
        <dbReference type="ARBA" id="ARBA00013200"/>
    </source>
</evidence>
<dbReference type="InterPro" id="IPR003805">
    <property type="entry name" value="CobS"/>
</dbReference>
<comment type="catalytic activity">
    <reaction evidence="17 19">
        <text>alpha-ribazole + adenosylcob(III)inamide-GDP = adenosylcob(III)alamin + GMP + H(+)</text>
        <dbReference type="Rhea" id="RHEA:16049"/>
        <dbReference type="ChEBI" id="CHEBI:10329"/>
        <dbReference type="ChEBI" id="CHEBI:15378"/>
        <dbReference type="ChEBI" id="CHEBI:18408"/>
        <dbReference type="ChEBI" id="CHEBI:58115"/>
        <dbReference type="ChEBI" id="CHEBI:60487"/>
        <dbReference type="EC" id="2.7.8.26"/>
    </reaction>
</comment>
<comment type="catalytic activity">
    <reaction evidence="18 19">
        <text>alpha-ribazole 5'-phosphate + adenosylcob(III)inamide-GDP = adenosylcob(III)alamin 5'-phosphate + GMP + H(+)</text>
        <dbReference type="Rhea" id="RHEA:23560"/>
        <dbReference type="ChEBI" id="CHEBI:15378"/>
        <dbReference type="ChEBI" id="CHEBI:57918"/>
        <dbReference type="ChEBI" id="CHEBI:58115"/>
        <dbReference type="ChEBI" id="CHEBI:60487"/>
        <dbReference type="ChEBI" id="CHEBI:60493"/>
        <dbReference type="EC" id="2.7.8.26"/>
    </reaction>
</comment>
<evidence type="ECO:0000256" key="7">
    <source>
        <dbReference type="ARBA" id="ARBA00022475"/>
    </source>
</evidence>
<dbReference type="PANTHER" id="PTHR34148:SF1">
    <property type="entry name" value="ADENOSYLCOBINAMIDE-GDP RIBAZOLETRANSFERASE"/>
    <property type="match status" value="1"/>
</dbReference>
<evidence type="ECO:0000256" key="14">
    <source>
        <dbReference type="ARBA" id="ARBA00025228"/>
    </source>
</evidence>
<feature type="transmembrane region" description="Helical" evidence="19">
    <location>
        <begin position="109"/>
        <end position="131"/>
    </location>
</feature>
<dbReference type="GO" id="GO:0005886">
    <property type="term" value="C:plasma membrane"/>
    <property type="evidence" value="ECO:0007669"/>
    <property type="project" value="UniProtKB-SubCell"/>
</dbReference>
<feature type="transmembrane region" description="Helical" evidence="19">
    <location>
        <begin position="36"/>
        <end position="59"/>
    </location>
</feature>
<accession>A0A1H2IP77</accession>
<evidence type="ECO:0000256" key="4">
    <source>
        <dbReference type="ARBA" id="ARBA00010561"/>
    </source>
</evidence>
<dbReference type="HAMAP" id="MF_00719">
    <property type="entry name" value="CobS"/>
    <property type="match status" value="1"/>
</dbReference>
<dbReference type="RefSeq" id="WP_092235753.1">
    <property type="nucleotide sequence ID" value="NZ_FNLL01000009.1"/>
</dbReference>
<name>A0A1H2IP77_9BACT</name>
<evidence type="ECO:0000256" key="8">
    <source>
        <dbReference type="ARBA" id="ARBA00022573"/>
    </source>
</evidence>
<comment type="similarity">
    <text evidence="4 19">Belongs to the CobS family.</text>
</comment>
<keyword evidence="10 19" id="KW-0812">Transmembrane</keyword>
<evidence type="ECO:0000256" key="18">
    <source>
        <dbReference type="ARBA" id="ARBA00049504"/>
    </source>
</evidence>
<evidence type="ECO:0000313" key="20">
    <source>
        <dbReference type="EMBL" id="SDU45811.1"/>
    </source>
</evidence>
<dbReference type="PANTHER" id="PTHR34148">
    <property type="entry name" value="ADENOSYLCOBINAMIDE-GDP RIBAZOLETRANSFERASE"/>
    <property type="match status" value="1"/>
</dbReference>
<dbReference type="Pfam" id="PF02654">
    <property type="entry name" value="CobS"/>
    <property type="match status" value="1"/>
</dbReference>
<dbReference type="EMBL" id="FNLL01000009">
    <property type="protein sequence ID" value="SDU45811.1"/>
    <property type="molecule type" value="Genomic_DNA"/>
</dbReference>
<evidence type="ECO:0000256" key="2">
    <source>
        <dbReference type="ARBA" id="ARBA00004651"/>
    </source>
</evidence>
<dbReference type="GO" id="GO:0008818">
    <property type="term" value="F:cobalamin 5'-phosphate synthase activity"/>
    <property type="evidence" value="ECO:0007669"/>
    <property type="project" value="UniProtKB-UniRule"/>
</dbReference>